<evidence type="ECO:0000313" key="3">
    <source>
        <dbReference type="EMBL" id="TWB65742.1"/>
    </source>
</evidence>
<gene>
    <name evidence="3" type="ORF">FBZ87_11973</name>
</gene>
<accession>A0A560J3B6</accession>
<dbReference type="InterPro" id="IPR036380">
    <property type="entry name" value="Isochorismatase-like_sf"/>
</dbReference>
<dbReference type="AlphaFoldDB" id="A0A560J3B6"/>
<dbReference type="CDD" id="cd00431">
    <property type="entry name" value="cysteine_hydrolases"/>
    <property type="match status" value="1"/>
</dbReference>
<dbReference type="Pfam" id="PF00857">
    <property type="entry name" value="Isochorismatase"/>
    <property type="match status" value="1"/>
</dbReference>
<dbReference type="PANTHER" id="PTHR43540:SF6">
    <property type="entry name" value="ISOCHORISMATASE-LIKE DOMAIN-CONTAINING PROTEIN"/>
    <property type="match status" value="1"/>
</dbReference>
<keyword evidence="1" id="KW-0378">Hydrolase</keyword>
<dbReference type="EMBL" id="VITV01000019">
    <property type="protein sequence ID" value="TWB65742.1"/>
    <property type="molecule type" value="Genomic_DNA"/>
</dbReference>
<dbReference type="RefSeq" id="WP_145613920.1">
    <property type="nucleotide sequence ID" value="NZ_VITV01000019.1"/>
</dbReference>
<reference evidence="3 4" key="1">
    <citation type="submission" date="2019-06" db="EMBL/GenBank/DDBJ databases">
        <title>Genomic Encyclopedia of Type Strains, Phase IV (KMG-V): Genome sequencing to study the core and pangenomes of soil and plant-associated prokaryotes.</title>
        <authorList>
            <person name="Whitman W."/>
        </authorList>
    </citation>
    <scope>NUCLEOTIDE SEQUENCE [LARGE SCALE GENOMIC DNA]</scope>
    <source>
        <strain evidence="3 4">BR 12005</strain>
    </source>
</reference>
<dbReference type="SUPFAM" id="SSF52499">
    <property type="entry name" value="Isochorismatase-like hydrolases"/>
    <property type="match status" value="1"/>
</dbReference>
<dbReference type="Proteomes" id="UP000320516">
    <property type="component" value="Unassembled WGS sequence"/>
</dbReference>
<sequence length="201" mass="22427">MNWMPTPATVHLCLDMQRLFSPEHPAGPWPTPWLPRILPMVAAIAERFPTRTVFTRFIPPRTPETMPGTWRPYYERWRHATRDHLPPDALELLAPLARLCPPAAVVDKPVYSAFIRSTLASLLRQRGADGLVVTGCETDVCVLATVLDAIDLGYPVCVVTDAVCSSVDTSHDAVLTLYRTRFAQQVITLTTDELLSGWLAH</sequence>
<evidence type="ECO:0000256" key="1">
    <source>
        <dbReference type="ARBA" id="ARBA00022801"/>
    </source>
</evidence>
<dbReference type="GO" id="GO:0016787">
    <property type="term" value="F:hydrolase activity"/>
    <property type="evidence" value="ECO:0007669"/>
    <property type="project" value="UniProtKB-KW"/>
</dbReference>
<dbReference type="Gene3D" id="3.40.50.850">
    <property type="entry name" value="Isochorismatase-like"/>
    <property type="match status" value="1"/>
</dbReference>
<dbReference type="InterPro" id="IPR050272">
    <property type="entry name" value="Isochorismatase-like_hydrls"/>
</dbReference>
<feature type="domain" description="Isochorismatase-like" evidence="2">
    <location>
        <begin position="9"/>
        <end position="184"/>
    </location>
</feature>
<dbReference type="PANTHER" id="PTHR43540">
    <property type="entry name" value="PEROXYUREIDOACRYLATE/UREIDOACRYLATE AMIDOHYDROLASE-RELATED"/>
    <property type="match status" value="1"/>
</dbReference>
<protein>
    <submittedName>
        <fullName evidence="3">Nicotinamidase-related amidase</fullName>
    </submittedName>
</protein>
<proteinExistence type="predicted"/>
<dbReference type="InterPro" id="IPR000868">
    <property type="entry name" value="Isochorismatase-like_dom"/>
</dbReference>
<comment type="caution">
    <text evidence="3">The sequence shown here is derived from an EMBL/GenBank/DDBJ whole genome shotgun (WGS) entry which is preliminary data.</text>
</comment>
<name>A0A560J3B6_9PROT</name>
<evidence type="ECO:0000259" key="2">
    <source>
        <dbReference type="Pfam" id="PF00857"/>
    </source>
</evidence>
<evidence type="ECO:0000313" key="4">
    <source>
        <dbReference type="Proteomes" id="UP000320516"/>
    </source>
</evidence>
<organism evidence="3 4">
    <name type="scientific">Nitrospirillum amazonense</name>
    <dbReference type="NCBI Taxonomy" id="28077"/>
    <lineage>
        <taxon>Bacteria</taxon>
        <taxon>Pseudomonadati</taxon>
        <taxon>Pseudomonadota</taxon>
        <taxon>Alphaproteobacteria</taxon>
        <taxon>Rhodospirillales</taxon>
        <taxon>Azospirillaceae</taxon>
        <taxon>Nitrospirillum</taxon>
    </lineage>
</organism>